<feature type="compositionally biased region" description="Basic and acidic residues" evidence="3">
    <location>
        <begin position="616"/>
        <end position="631"/>
    </location>
</feature>
<dbReference type="GO" id="GO:0005681">
    <property type="term" value="C:spliceosomal complex"/>
    <property type="evidence" value="ECO:0007669"/>
    <property type="project" value="TreeGrafter"/>
</dbReference>
<dbReference type="Proteomes" id="UP001217417">
    <property type="component" value="Unassembled WGS sequence"/>
</dbReference>
<reference evidence="5" key="1">
    <citation type="submission" date="2023-03" db="EMBL/GenBank/DDBJ databases">
        <title>Near-Complete genome sequence of Lipomyces tetrasporous NRRL Y-64009, an oleaginous yeast capable of growing on lignocellulosic hydrolysates.</title>
        <authorList>
            <consortium name="Lawrence Berkeley National Laboratory"/>
            <person name="Jagtap S.S."/>
            <person name="Liu J.-J."/>
            <person name="Walukiewicz H.E."/>
            <person name="Pangilinan J."/>
            <person name="Lipzen A."/>
            <person name="Ahrendt S."/>
            <person name="Koriabine M."/>
            <person name="Cobaugh K."/>
            <person name="Salamov A."/>
            <person name="Yoshinaga Y."/>
            <person name="Ng V."/>
            <person name="Daum C."/>
            <person name="Grigoriev I.V."/>
            <person name="Slininger P.J."/>
            <person name="Dien B.S."/>
            <person name="Jin Y.-S."/>
            <person name="Rao C.V."/>
        </authorList>
    </citation>
    <scope>NUCLEOTIDE SEQUENCE</scope>
    <source>
        <strain evidence="5">NRRL Y-64009</strain>
    </source>
</reference>
<feature type="compositionally biased region" description="Basic and acidic residues" evidence="3">
    <location>
        <begin position="563"/>
        <end position="586"/>
    </location>
</feature>
<dbReference type="PANTHER" id="PTHR18806:SF4">
    <property type="entry name" value="RNA-BINDING PROTEIN 25"/>
    <property type="match status" value="1"/>
</dbReference>
<keyword evidence="2" id="KW-0175">Coiled coil</keyword>
<evidence type="ECO:0000256" key="1">
    <source>
        <dbReference type="PROSITE-ProRule" id="PRU00176"/>
    </source>
</evidence>
<feature type="region of interest" description="Disordered" evidence="3">
    <location>
        <begin position="93"/>
        <end position="114"/>
    </location>
</feature>
<dbReference type="InterPro" id="IPR052768">
    <property type="entry name" value="RBM25"/>
</dbReference>
<dbReference type="GeneID" id="80886442"/>
<dbReference type="EMBL" id="JARPMG010000002">
    <property type="protein sequence ID" value="KAJ8103027.1"/>
    <property type="molecule type" value="Genomic_DNA"/>
</dbReference>
<keyword evidence="6" id="KW-1185">Reference proteome</keyword>
<evidence type="ECO:0000256" key="2">
    <source>
        <dbReference type="SAM" id="Coils"/>
    </source>
</evidence>
<evidence type="ECO:0000313" key="5">
    <source>
        <dbReference type="EMBL" id="KAJ8103027.1"/>
    </source>
</evidence>
<keyword evidence="1" id="KW-0694">RNA-binding</keyword>
<feature type="region of interest" description="Disordered" evidence="3">
    <location>
        <begin position="274"/>
        <end position="296"/>
    </location>
</feature>
<feature type="region of interest" description="Disordered" evidence="3">
    <location>
        <begin position="547"/>
        <end position="594"/>
    </location>
</feature>
<sequence>MSHFQYSSARYDPPPAGSAPGSVPYPIPHGPASQPPPGLQPPGTFPPGGGPPGPFSALPGGFPFPVPPVLHRPNGATAAVAMPIPMPIPMPGALPQQAPGSIPVPNEASASPQPADAQPVIALKSSFLTDSSLRPSTVDEQLRTIFVGSIPAELDDFWLGRLLKAAGTLVGWTRIKDALEKSKDAALAEYEDTESLGIAIEVLSDMEIPVVEIEEGEEVEDESQADRKAAKLMIKYSDKTNSLLEQQNLDSLAEALNSARKAVSDSLEVWKDPAKRAEEREKAVNENEENSEDRNVVRIAAGGDDDLTDLPPEQRAVVVREIAAFRERANQRERERIKREEEIERQRLERIQAEKRRTTAASASPAPPSMPAKMRERANGYADPVAFNKGSTREEEDLSGLGPDADTLSDEALEERRREKREDDLEAKFIERERRYLREERARISNAEREMHREEDDQKAYVHHRNSMFKLLAEWDDDREEQRRLEEYYRDRSTWLRNRAVFRSREFEADERDAAIERANQPEPEKKLDAAALADSFLEQQAAELDLLGGSREPTPSRFGAVETRKEELRRDAGPIRMAFKKEEASRSMADNKPITIGVSQPKAAASGFKLALGAKKPEAGVKKPEKKAFIDDEDEGTESKRRKLIPLSYDKIEDRK</sequence>
<dbReference type="GO" id="GO:0003729">
    <property type="term" value="F:mRNA binding"/>
    <property type="evidence" value="ECO:0007669"/>
    <property type="project" value="TreeGrafter"/>
</dbReference>
<dbReference type="InterPro" id="IPR000504">
    <property type="entry name" value="RRM_dom"/>
</dbReference>
<evidence type="ECO:0000313" key="6">
    <source>
        <dbReference type="Proteomes" id="UP001217417"/>
    </source>
</evidence>
<organism evidence="5 6">
    <name type="scientific">Lipomyces tetrasporus</name>
    <dbReference type="NCBI Taxonomy" id="54092"/>
    <lineage>
        <taxon>Eukaryota</taxon>
        <taxon>Fungi</taxon>
        <taxon>Dikarya</taxon>
        <taxon>Ascomycota</taxon>
        <taxon>Saccharomycotina</taxon>
        <taxon>Lipomycetes</taxon>
        <taxon>Lipomycetales</taxon>
        <taxon>Lipomycetaceae</taxon>
        <taxon>Lipomyces</taxon>
    </lineage>
</organism>
<name>A0AAD7VUD8_9ASCO</name>
<dbReference type="PROSITE" id="PS50102">
    <property type="entry name" value="RRM"/>
    <property type="match status" value="1"/>
</dbReference>
<evidence type="ECO:0000259" key="4">
    <source>
        <dbReference type="PROSITE" id="PS50102"/>
    </source>
</evidence>
<feature type="region of interest" description="Disordered" evidence="3">
    <location>
        <begin position="1"/>
        <end position="59"/>
    </location>
</feature>
<dbReference type="SUPFAM" id="SSF54928">
    <property type="entry name" value="RNA-binding domain, RBD"/>
    <property type="match status" value="1"/>
</dbReference>
<feature type="compositionally biased region" description="Pro residues" evidence="3">
    <location>
        <begin position="12"/>
        <end position="54"/>
    </location>
</feature>
<feature type="domain" description="RRM" evidence="4">
    <location>
        <begin position="143"/>
        <end position="218"/>
    </location>
</feature>
<dbReference type="PANTHER" id="PTHR18806">
    <property type="entry name" value="RBM25 PROTEIN"/>
    <property type="match status" value="1"/>
</dbReference>
<comment type="caution">
    <text evidence="5">The sequence shown here is derived from an EMBL/GenBank/DDBJ whole genome shotgun (WGS) entry which is preliminary data.</text>
</comment>
<feature type="region of interest" description="Disordered" evidence="3">
    <location>
        <begin position="616"/>
        <end position="657"/>
    </location>
</feature>
<dbReference type="RefSeq" id="XP_056046477.1">
    <property type="nucleotide sequence ID" value="XM_056191276.1"/>
</dbReference>
<protein>
    <recommendedName>
        <fullName evidence="4">RRM domain-containing protein</fullName>
    </recommendedName>
</protein>
<feature type="compositionally biased region" description="Basic and acidic residues" evidence="3">
    <location>
        <begin position="274"/>
        <end position="285"/>
    </location>
</feature>
<dbReference type="InterPro" id="IPR035979">
    <property type="entry name" value="RBD_domain_sf"/>
</dbReference>
<accession>A0AAD7VUD8</accession>
<proteinExistence type="predicted"/>
<gene>
    <name evidence="5" type="ORF">POJ06DRAFT_61169</name>
</gene>
<dbReference type="AlphaFoldDB" id="A0AAD7VUD8"/>
<evidence type="ECO:0000256" key="3">
    <source>
        <dbReference type="SAM" id="MobiDB-lite"/>
    </source>
</evidence>
<feature type="coiled-coil region" evidence="2">
    <location>
        <begin position="430"/>
        <end position="457"/>
    </location>
</feature>
<feature type="region of interest" description="Disordered" evidence="3">
    <location>
        <begin position="349"/>
        <end position="421"/>
    </location>
</feature>